<dbReference type="Proteomes" id="UP000441754">
    <property type="component" value="Unassembled WGS sequence"/>
</dbReference>
<organism evidence="1 2">
    <name type="scientific">Larkinella terrae</name>
    <dbReference type="NCBI Taxonomy" id="2025311"/>
    <lineage>
        <taxon>Bacteria</taxon>
        <taxon>Pseudomonadati</taxon>
        <taxon>Bacteroidota</taxon>
        <taxon>Cytophagia</taxon>
        <taxon>Cytophagales</taxon>
        <taxon>Spirosomataceae</taxon>
        <taxon>Larkinella</taxon>
    </lineage>
</organism>
<proteinExistence type="predicted"/>
<keyword evidence="2" id="KW-1185">Reference proteome</keyword>
<comment type="caution">
    <text evidence="1">The sequence shown here is derived from an EMBL/GenBank/DDBJ whole genome shotgun (WGS) entry which is preliminary data.</text>
</comment>
<dbReference type="RefSeq" id="WP_154175191.1">
    <property type="nucleotide sequence ID" value="NZ_WJXZ01000006.1"/>
</dbReference>
<gene>
    <name evidence="1" type="ORF">GJJ30_10915</name>
</gene>
<reference evidence="1 2" key="1">
    <citation type="journal article" date="2018" name="Antonie Van Leeuwenhoek">
        <title>Larkinella terrae sp. nov., isolated from soil on Jeju Island, South Korea.</title>
        <authorList>
            <person name="Ten L.N."/>
            <person name="Jeon J."/>
            <person name="Park S.J."/>
            <person name="Park S."/>
            <person name="Lee S.Y."/>
            <person name="Kim M.K."/>
            <person name="Jung H.Y."/>
        </authorList>
    </citation>
    <scope>NUCLEOTIDE SEQUENCE [LARGE SCALE GENOMIC DNA]</scope>
    <source>
        <strain evidence="1 2">KCTC 52001</strain>
    </source>
</reference>
<dbReference type="OrthoDB" id="1609062at2"/>
<accession>A0A7K0EIY4</accession>
<name>A0A7K0EIY4_9BACT</name>
<dbReference type="EMBL" id="WJXZ01000006">
    <property type="protein sequence ID" value="MRS61799.1"/>
    <property type="molecule type" value="Genomic_DNA"/>
</dbReference>
<protein>
    <submittedName>
        <fullName evidence="1">Uncharacterized protein</fullName>
    </submittedName>
</protein>
<evidence type="ECO:0000313" key="1">
    <source>
        <dbReference type="EMBL" id="MRS61799.1"/>
    </source>
</evidence>
<sequence length="89" mass="9744">MKTSFYLVVNSNGTVRTVKNRPGLDSNEISVQVALQIPDALFRKPQLQATITIPDDSVQPIVIEPDVQNNIKDAIEQATGLEIKLTVGQ</sequence>
<evidence type="ECO:0000313" key="2">
    <source>
        <dbReference type="Proteomes" id="UP000441754"/>
    </source>
</evidence>
<dbReference type="AlphaFoldDB" id="A0A7K0EIY4"/>